<gene>
    <name evidence="2" type="ORF">GCM10011575_41740</name>
</gene>
<dbReference type="Pfam" id="PF01636">
    <property type="entry name" value="APH"/>
    <property type="match status" value="1"/>
</dbReference>
<dbReference type="SUPFAM" id="SSF56112">
    <property type="entry name" value="Protein kinase-like (PK-like)"/>
    <property type="match status" value="1"/>
</dbReference>
<accession>A0A917W910</accession>
<evidence type="ECO:0000313" key="2">
    <source>
        <dbReference type="EMBL" id="GGL79046.1"/>
    </source>
</evidence>
<dbReference type="RefSeq" id="WP_188897474.1">
    <property type="nucleotide sequence ID" value="NZ_BMMZ01000014.1"/>
</dbReference>
<proteinExistence type="predicted"/>
<dbReference type="AlphaFoldDB" id="A0A917W910"/>
<comment type="caution">
    <text evidence="2">The sequence shown here is derived from an EMBL/GenBank/DDBJ whole genome shotgun (WGS) entry which is preliminary data.</text>
</comment>
<evidence type="ECO:0000313" key="3">
    <source>
        <dbReference type="Proteomes" id="UP000613840"/>
    </source>
</evidence>
<dbReference type="Proteomes" id="UP000613840">
    <property type="component" value="Unassembled WGS sequence"/>
</dbReference>
<evidence type="ECO:0000259" key="1">
    <source>
        <dbReference type="Pfam" id="PF01636"/>
    </source>
</evidence>
<sequence length="297" mass="32511">MPDKTVTAALEALGQPTDIDAVQLTGSMSQSGVYKVRINNLDAVLKINSARHEQDLARHELAFYQSLATDVPVQTPQLLQAVDTDQLTVLLLTAHGQTRPAADWDDADWLGLARELAELHSFPVPDGAPWNGTPWLESILQQPPFEVAENYWSHTPASPSLGAVLDDTDLLGAALAAVPRCFIHGDCHVGNLPLDGPHVVWVDWTVTGMGYPAIDLAALWGRAHSDGADPPYGGILNTYTRHRGIDADDLRRSMLAALLATLLFGWPEYAHYHSTTEQGRTTQYFIGLLKDWHNLTT</sequence>
<keyword evidence="3" id="KW-1185">Reference proteome</keyword>
<dbReference type="Gene3D" id="3.90.1200.10">
    <property type="match status" value="1"/>
</dbReference>
<reference evidence="2" key="2">
    <citation type="submission" date="2020-09" db="EMBL/GenBank/DDBJ databases">
        <authorList>
            <person name="Sun Q."/>
            <person name="Zhou Y."/>
        </authorList>
    </citation>
    <scope>NUCLEOTIDE SEQUENCE</scope>
    <source>
        <strain evidence="2">CGMCC 4.7306</strain>
    </source>
</reference>
<organism evidence="2 3">
    <name type="scientific">Microlunatus endophyticus</name>
    <dbReference type="NCBI Taxonomy" id="1716077"/>
    <lineage>
        <taxon>Bacteria</taxon>
        <taxon>Bacillati</taxon>
        <taxon>Actinomycetota</taxon>
        <taxon>Actinomycetes</taxon>
        <taxon>Propionibacteriales</taxon>
        <taxon>Propionibacteriaceae</taxon>
        <taxon>Microlunatus</taxon>
    </lineage>
</organism>
<name>A0A917W910_9ACTN</name>
<dbReference type="InterPro" id="IPR002575">
    <property type="entry name" value="Aminoglycoside_PTrfase"/>
</dbReference>
<dbReference type="InterPro" id="IPR011009">
    <property type="entry name" value="Kinase-like_dom_sf"/>
</dbReference>
<feature type="domain" description="Aminoglycoside phosphotransferase" evidence="1">
    <location>
        <begin position="28"/>
        <end position="240"/>
    </location>
</feature>
<dbReference type="EMBL" id="BMMZ01000014">
    <property type="protein sequence ID" value="GGL79046.1"/>
    <property type="molecule type" value="Genomic_DNA"/>
</dbReference>
<protein>
    <recommendedName>
        <fullName evidence="1">Aminoglycoside phosphotransferase domain-containing protein</fullName>
    </recommendedName>
</protein>
<reference evidence="2" key="1">
    <citation type="journal article" date="2014" name="Int. J. Syst. Evol. Microbiol.">
        <title>Complete genome sequence of Corynebacterium casei LMG S-19264T (=DSM 44701T), isolated from a smear-ripened cheese.</title>
        <authorList>
            <consortium name="US DOE Joint Genome Institute (JGI-PGF)"/>
            <person name="Walter F."/>
            <person name="Albersmeier A."/>
            <person name="Kalinowski J."/>
            <person name="Ruckert C."/>
        </authorList>
    </citation>
    <scope>NUCLEOTIDE SEQUENCE</scope>
    <source>
        <strain evidence="2">CGMCC 4.7306</strain>
    </source>
</reference>